<feature type="region of interest" description="Disordered" evidence="1">
    <location>
        <begin position="194"/>
        <end position="276"/>
    </location>
</feature>
<gene>
    <name evidence="2" type="ORF">R1flu_002575</name>
</gene>
<dbReference type="Gene3D" id="2.40.70.10">
    <property type="entry name" value="Acid Proteases"/>
    <property type="match status" value="1"/>
</dbReference>
<dbReference type="PANTHER" id="PTHR33067">
    <property type="entry name" value="RNA-DIRECTED DNA POLYMERASE-RELATED"/>
    <property type="match status" value="1"/>
</dbReference>
<dbReference type="Proteomes" id="UP001605036">
    <property type="component" value="Unassembled WGS sequence"/>
</dbReference>
<sequence>MQAVGILNQALWITVFKTTLVDEATSFADDLDEEGVTKWLKLKEKFITRYRGAINPVMVMDNLAKVQHKKGEPVLAYVYRFRMEAKWLPPEEANSPMVASLFLRNMQPNISDPCCLQFQPRNCTMVQLYQVLRRSRSDLTRREPRRSDIIGRQKNPETPVGAVGKVAMTKITAPSFAIFAITTPMAPEIKFASNRNQRGPVGQNGNGVRRPAPGCKALTPVLEDSKYNQSGPLEDDKKGVGDTPEVKVNSPQVEDTTAPPQRRGRPRKDKAGPIGGSVWAEHKKETQQFAQHIRDQQAKEGVPEALIKDAKISLTIDEITALSPVSKEFVVSRLAGELVPQQRLIPASSKSEPARAELGASSTSGVTPSEGAPVGIRAVRACYAPPMIPVRIGDITFPRVLVDIGSGVNVMSNQIRIRLGYHRMAPPTTKLAMADNTLVWPLEVLSAVSVVVEGVRLIVSFQVIEMEDPEFSQLILGRTWQKGARAIIDMDDEVIHIRAGTNLTTVKWVDVAMPGTVQVQQAQPVEWNFAEGFTDEDENQFLDDQPYIVLVAEET</sequence>
<comment type="caution">
    <text evidence="2">The sequence shown here is derived from an EMBL/GenBank/DDBJ whole genome shotgun (WGS) entry which is preliminary data.</text>
</comment>
<accession>A0ABD1Y711</accession>
<keyword evidence="3" id="KW-1185">Reference proteome</keyword>
<name>A0ABD1Y711_9MARC</name>
<dbReference type="InterPro" id="IPR021109">
    <property type="entry name" value="Peptidase_aspartic_dom_sf"/>
</dbReference>
<reference evidence="2 3" key="1">
    <citation type="submission" date="2024-09" db="EMBL/GenBank/DDBJ databases">
        <title>Chromosome-scale assembly of Riccia fluitans.</title>
        <authorList>
            <person name="Paukszto L."/>
            <person name="Sawicki J."/>
            <person name="Karawczyk K."/>
            <person name="Piernik-Szablinska J."/>
            <person name="Szczecinska M."/>
            <person name="Mazdziarz M."/>
        </authorList>
    </citation>
    <scope>NUCLEOTIDE SEQUENCE [LARGE SCALE GENOMIC DNA]</scope>
    <source>
        <strain evidence="2">Rf_01</strain>
        <tissue evidence="2">Aerial parts of the thallus</tissue>
    </source>
</reference>
<dbReference type="EMBL" id="JBHFFA010000006">
    <property type="protein sequence ID" value="KAL2622370.1"/>
    <property type="molecule type" value="Genomic_DNA"/>
</dbReference>
<dbReference type="AlphaFoldDB" id="A0ABD1Y711"/>
<organism evidence="2 3">
    <name type="scientific">Riccia fluitans</name>
    <dbReference type="NCBI Taxonomy" id="41844"/>
    <lineage>
        <taxon>Eukaryota</taxon>
        <taxon>Viridiplantae</taxon>
        <taxon>Streptophyta</taxon>
        <taxon>Embryophyta</taxon>
        <taxon>Marchantiophyta</taxon>
        <taxon>Marchantiopsida</taxon>
        <taxon>Marchantiidae</taxon>
        <taxon>Marchantiales</taxon>
        <taxon>Ricciaceae</taxon>
        <taxon>Riccia</taxon>
    </lineage>
</organism>
<dbReference type="PANTHER" id="PTHR33067:SF31">
    <property type="entry name" value="RNA-DIRECTED DNA POLYMERASE"/>
    <property type="match status" value="1"/>
</dbReference>
<feature type="compositionally biased region" description="Polar residues" evidence="1">
    <location>
        <begin position="249"/>
        <end position="259"/>
    </location>
</feature>
<evidence type="ECO:0000313" key="3">
    <source>
        <dbReference type="Proteomes" id="UP001605036"/>
    </source>
</evidence>
<evidence type="ECO:0000256" key="1">
    <source>
        <dbReference type="SAM" id="MobiDB-lite"/>
    </source>
</evidence>
<proteinExistence type="predicted"/>
<feature type="region of interest" description="Disordered" evidence="1">
    <location>
        <begin position="345"/>
        <end position="369"/>
    </location>
</feature>
<dbReference type="CDD" id="cd00303">
    <property type="entry name" value="retropepsin_like"/>
    <property type="match status" value="1"/>
</dbReference>
<evidence type="ECO:0008006" key="4">
    <source>
        <dbReference type="Google" id="ProtNLM"/>
    </source>
</evidence>
<evidence type="ECO:0000313" key="2">
    <source>
        <dbReference type="EMBL" id="KAL2622370.1"/>
    </source>
</evidence>
<protein>
    <recommendedName>
        <fullName evidence="4">Retrotransposon gag domain-containing protein</fullName>
    </recommendedName>
</protein>